<dbReference type="Proteomes" id="UP000030645">
    <property type="component" value="Unassembled WGS sequence"/>
</dbReference>
<keyword evidence="2" id="KW-1185">Reference proteome</keyword>
<dbReference type="EMBL" id="KE346131">
    <property type="protein sequence ID" value="EXC27071.1"/>
    <property type="molecule type" value="Genomic_DNA"/>
</dbReference>
<sequence length="143" mass="16079">MPPHAPPTERREGPMHLQKQWPTNELANVNHGKLKHTETYHPVPRTSLSALCIVDKVSVHSFVKSSRKVKVRGGIRDRLVLLLVFNGSFHDGAASVRLIDSLNYECLTVVQFPGYLSVYGLVSHNFVFLINGFNYRCVILNIG</sequence>
<evidence type="ECO:0000313" key="1">
    <source>
        <dbReference type="EMBL" id="EXC27071.1"/>
    </source>
</evidence>
<proteinExistence type="predicted"/>
<evidence type="ECO:0000313" key="2">
    <source>
        <dbReference type="Proteomes" id="UP000030645"/>
    </source>
</evidence>
<name>W9SG93_9ROSA</name>
<organism evidence="1 2">
    <name type="scientific">Morus notabilis</name>
    <dbReference type="NCBI Taxonomy" id="981085"/>
    <lineage>
        <taxon>Eukaryota</taxon>
        <taxon>Viridiplantae</taxon>
        <taxon>Streptophyta</taxon>
        <taxon>Embryophyta</taxon>
        <taxon>Tracheophyta</taxon>
        <taxon>Spermatophyta</taxon>
        <taxon>Magnoliopsida</taxon>
        <taxon>eudicotyledons</taxon>
        <taxon>Gunneridae</taxon>
        <taxon>Pentapetalae</taxon>
        <taxon>rosids</taxon>
        <taxon>fabids</taxon>
        <taxon>Rosales</taxon>
        <taxon>Moraceae</taxon>
        <taxon>Moreae</taxon>
        <taxon>Morus</taxon>
    </lineage>
</organism>
<accession>W9SG93</accession>
<reference evidence="2" key="1">
    <citation type="submission" date="2013-01" db="EMBL/GenBank/DDBJ databases">
        <title>Draft Genome Sequence of a Mulberry Tree, Morus notabilis C.K. Schneid.</title>
        <authorList>
            <person name="He N."/>
            <person name="Zhao S."/>
        </authorList>
    </citation>
    <scope>NUCLEOTIDE SEQUENCE</scope>
</reference>
<protein>
    <submittedName>
        <fullName evidence="1">Uncharacterized protein</fullName>
    </submittedName>
</protein>
<gene>
    <name evidence="1" type="ORF">L484_004142</name>
</gene>
<dbReference type="AlphaFoldDB" id="W9SG93"/>